<dbReference type="InterPro" id="IPR041261">
    <property type="entry name" value="R2K_2"/>
</dbReference>
<reference evidence="2" key="1">
    <citation type="submission" date="2020-05" db="EMBL/GenBank/DDBJ databases">
        <title>Genomic Encyclopedia of Type Strains, Phase IV (KMG-V): Genome sequencing to study the core and pangenomes of soil and plant-associated prokaryotes.</title>
        <authorList>
            <person name="Whitman W."/>
        </authorList>
    </citation>
    <scope>NUCLEOTIDE SEQUENCE</scope>
    <source>
        <strain evidence="2">16F</strain>
    </source>
</reference>
<dbReference type="Pfam" id="PF18299">
    <property type="entry name" value="R2K_2"/>
    <property type="match status" value="1"/>
</dbReference>
<dbReference type="AlphaFoldDB" id="A0A8J8GA39"/>
<gene>
    <name evidence="2" type="ORF">HNQ03_002802</name>
</gene>
<evidence type="ECO:0000313" key="2">
    <source>
        <dbReference type="EMBL" id="NRS93711.1"/>
    </source>
</evidence>
<organism evidence="2 3">
    <name type="scientific">Frigoriflavimonas asaccharolytica</name>
    <dbReference type="NCBI Taxonomy" id="2735899"/>
    <lineage>
        <taxon>Bacteria</taxon>
        <taxon>Pseudomonadati</taxon>
        <taxon>Bacteroidota</taxon>
        <taxon>Flavobacteriia</taxon>
        <taxon>Flavobacteriales</taxon>
        <taxon>Weeksellaceae</taxon>
        <taxon>Frigoriflavimonas</taxon>
    </lineage>
</organism>
<feature type="domain" description="ATP-grasp" evidence="1">
    <location>
        <begin position="81"/>
        <end position="223"/>
    </location>
</feature>
<dbReference type="RefSeq" id="WP_173780257.1">
    <property type="nucleotide sequence ID" value="NZ_JABSNO010000026.1"/>
</dbReference>
<dbReference type="Proteomes" id="UP000610746">
    <property type="component" value="Unassembled WGS sequence"/>
</dbReference>
<name>A0A8J8GA39_9FLAO</name>
<evidence type="ECO:0000313" key="3">
    <source>
        <dbReference type="Proteomes" id="UP000610746"/>
    </source>
</evidence>
<comment type="caution">
    <text evidence="2">The sequence shown here is derived from an EMBL/GenBank/DDBJ whole genome shotgun (WGS) entry which is preliminary data.</text>
</comment>
<keyword evidence="3" id="KW-1185">Reference proteome</keyword>
<evidence type="ECO:0000259" key="1">
    <source>
        <dbReference type="Pfam" id="PF18299"/>
    </source>
</evidence>
<accession>A0A8J8GA39</accession>
<protein>
    <recommendedName>
        <fullName evidence="1">ATP-grasp domain-containing protein</fullName>
    </recommendedName>
</protein>
<dbReference type="EMBL" id="JABSNO010000026">
    <property type="protein sequence ID" value="NRS93711.1"/>
    <property type="molecule type" value="Genomic_DNA"/>
</dbReference>
<sequence length="241" mass="27961">MKAYIQIDENGEYLNVNTYTASVGYKALGFQVFKYFDANQVEETEREAIFVGGIGSVRKRLKNLGIHVEYEIEYPQELKEYLNRNVWNSTLKEIIAKEQTNIFIKPVQTKLFQGKVIHSFKDLISLNYQEEVDVWCSEVVDVVTEWRCFVRYGVLFDVRYYKGNWDSKLDINIVNEAISKFKTQPASYSLDFGVDINGKHYLIEVNDGHSIGCYGMGPISYAKFISARWSELTETEDLLNF</sequence>
<proteinExistence type="predicted"/>